<dbReference type="PANTHER" id="PTHR10963:SF60">
    <property type="entry name" value="GRAM-NEGATIVE BACTERIA-BINDING PROTEIN 1-RELATED"/>
    <property type="match status" value="1"/>
</dbReference>
<dbReference type="Pfam" id="PF00722">
    <property type="entry name" value="Glyco_hydro_16"/>
    <property type="match status" value="1"/>
</dbReference>
<keyword evidence="4" id="KW-1185">Reference proteome</keyword>
<dbReference type="InterPro" id="IPR013320">
    <property type="entry name" value="ConA-like_dom_sf"/>
</dbReference>
<evidence type="ECO:0000256" key="1">
    <source>
        <dbReference type="SAM" id="SignalP"/>
    </source>
</evidence>
<name>A0AA39LA20_SARSR</name>
<dbReference type="InterPro" id="IPR000757">
    <property type="entry name" value="Beta-glucanase-like"/>
</dbReference>
<dbReference type="Gene3D" id="2.60.120.200">
    <property type="match status" value="1"/>
</dbReference>
<feature type="signal peptide" evidence="1">
    <location>
        <begin position="1"/>
        <end position="18"/>
    </location>
</feature>
<organism evidence="3 4">
    <name type="scientific">Sarocladium strictum</name>
    <name type="common">Black bundle disease fungus</name>
    <name type="synonym">Acremonium strictum</name>
    <dbReference type="NCBI Taxonomy" id="5046"/>
    <lineage>
        <taxon>Eukaryota</taxon>
        <taxon>Fungi</taxon>
        <taxon>Dikarya</taxon>
        <taxon>Ascomycota</taxon>
        <taxon>Pezizomycotina</taxon>
        <taxon>Sordariomycetes</taxon>
        <taxon>Hypocreomycetidae</taxon>
        <taxon>Hypocreales</taxon>
        <taxon>Sarocladiaceae</taxon>
        <taxon>Sarocladium</taxon>
    </lineage>
</organism>
<evidence type="ECO:0000313" key="4">
    <source>
        <dbReference type="Proteomes" id="UP001175261"/>
    </source>
</evidence>
<dbReference type="EMBL" id="JAPDFR010000002">
    <property type="protein sequence ID" value="KAK0390136.1"/>
    <property type="molecule type" value="Genomic_DNA"/>
</dbReference>
<protein>
    <recommendedName>
        <fullName evidence="2">GH16 domain-containing protein</fullName>
    </recommendedName>
</protein>
<dbReference type="CDD" id="cd02182">
    <property type="entry name" value="GH16_Strep_laminarinase_like"/>
    <property type="match status" value="1"/>
</dbReference>
<dbReference type="GO" id="GO:0004553">
    <property type="term" value="F:hydrolase activity, hydrolyzing O-glycosyl compounds"/>
    <property type="evidence" value="ECO:0007669"/>
    <property type="project" value="InterPro"/>
</dbReference>
<dbReference type="InterPro" id="IPR050546">
    <property type="entry name" value="Glycosyl_Hydrlase_16"/>
</dbReference>
<gene>
    <name evidence="3" type="ORF">NLU13_3709</name>
</gene>
<evidence type="ECO:0000259" key="2">
    <source>
        <dbReference type="PROSITE" id="PS51762"/>
    </source>
</evidence>
<evidence type="ECO:0000313" key="3">
    <source>
        <dbReference type="EMBL" id="KAK0390136.1"/>
    </source>
</evidence>
<accession>A0AA39LA20</accession>
<dbReference type="GO" id="GO:0005975">
    <property type="term" value="P:carbohydrate metabolic process"/>
    <property type="evidence" value="ECO:0007669"/>
    <property type="project" value="InterPro"/>
</dbReference>
<dbReference type="PROSITE" id="PS51762">
    <property type="entry name" value="GH16_2"/>
    <property type="match status" value="1"/>
</dbReference>
<dbReference type="AlphaFoldDB" id="A0AA39LA20"/>
<dbReference type="SUPFAM" id="SSF49899">
    <property type="entry name" value="Concanavalin A-like lectins/glucanases"/>
    <property type="match status" value="1"/>
</dbReference>
<dbReference type="PANTHER" id="PTHR10963">
    <property type="entry name" value="GLYCOSYL HYDROLASE-RELATED"/>
    <property type="match status" value="1"/>
</dbReference>
<keyword evidence="1" id="KW-0732">Signal</keyword>
<comment type="caution">
    <text evidence="3">The sequence shown here is derived from an EMBL/GenBank/DDBJ whole genome shotgun (WGS) entry which is preliminary data.</text>
</comment>
<sequence length="283" mass="30668">MIVKALTAVLSLAAVAKAVEAPNYSGFGRIWQDTFAGAAGSSPNGDNWEIIQGDLGVNNELQIYTASNANLQLSGGSTLQIVPWRDGSAARGWTSARVESRYVFTPGDGRVTRAEAQIRFGDGNSKQGIWPAFWQLGQSIRQGVGWPACGEIDILETVNGILTGYGTVHCGQYPGGPCNEPNGIGGPVGIPDQSWHTWRVDYDRRSGNWRDQSITWFMDGIQFHQVTGDRVNDEGAWRALGQSPVFFILNVAVGGDWPGYPNDSTQDGYSSMMEVAYVAHYST</sequence>
<dbReference type="Proteomes" id="UP001175261">
    <property type="component" value="Unassembled WGS sequence"/>
</dbReference>
<proteinExistence type="predicted"/>
<feature type="domain" description="GH16" evidence="2">
    <location>
        <begin position="33"/>
        <end position="283"/>
    </location>
</feature>
<feature type="chain" id="PRO_5041357067" description="GH16 domain-containing protein" evidence="1">
    <location>
        <begin position="19"/>
        <end position="283"/>
    </location>
</feature>
<reference evidence="3" key="1">
    <citation type="submission" date="2022-10" db="EMBL/GenBank/DDBJ databases">
        <title>Determination and structural analysis of whole genome sequence of Sarocladium strictum F4-1.</title>
        <authorList>
            <person name="Hu L."/>
            <person name="Jiang Y."/>
        </authorList>
    </citation>
    <scope>NUCLEOTIDE SEQUENCE</scope>
    <source>
        <strain evidence="3">F4-1</strain>
    </source>
</reference>